<keyword evidence="3" id="KW-1185">Reference proteome</keyword>
<protein>
    <submittedName>
        <fullName evidence="2">Uncharacterized protein</fullName>
    </submittedName>
</protein>
<dbReference type="Proteomes" id="UP001419268">
    <property type="component" value="Unassembled WGS sequence"/>
</dbReference>
<evidence type="ECO:0000313" key="2">
    <source>
        <dbReference type="EMBL" id="KAK9132829.1"/>
    </source>
</evidence>
<evidence type="ECO:0000256" key="1">
    <source>
        <dbReference type="SAM" id="MobiDB-lite"/>
    </source>
</evidence>
<comment type="caution">
    <text evidence="2">The sequence shown here is derived from an EMBL/GenBank/DDBJ whole genome shotgun (WGS) entry which is preliminary data.</text>
</comment>
<name>A0AAP0JF03_9MAGN</name>
<sequence>MDMFHLDWDFNVPVWAYGQPGDPAAARPARRCSGDAEAAGGEQWRRSRRVAVVVDAAGEAAAGSRHGAESAASTTQTADGGQRRERAVAGSDLAAAAAGQQCRRASSDAAGEQCGRTSDAGGARQRLGAADARTAPAAMRRGSGGDATRLQRGTTTDERRRDGAMSTGRMRGFDETATMRWRPKVSKWTPETYESGVGCANRDASDVLKFAISRAIVEICCRSSGSTGKRVMVTVYLRYELLSGRRRYLPIECTLGALIRVRRYLIVARVRVGRHGARPNPSLL</sequence>
<feature type="region of interest" description="Disordered" evidence="1">
    <location>
        <begin position="59"/>
        <end position="92"/>
    </location>
</feature>
<feature type="compositionally biased region" description="Low complexity" evidence="1">
    <location>
        <begin position="59"/>
        <end position="73"/>
    </location>
</feature>
<proteinExistence type="predicted"/>
<dbReference type="EMBL" id="JBBNAG010000005">
    <property type="protein sequence ID" value="KAK9132829.1"/>
    <property type="molecule type" value="Genomic_DNA"/>
</dbReference>
<dbReference type="AlphaFoldDB" id="A0AAP0JF03"/>
<feature type="compositionally biased region" description="Low complexity" evidence="1">
    <location>
        <begin position="126"/>
        <end position="141"/>
    </location>
</feature>
<evidence type="ECO:0000313" key="3">
    <source>
        <dbReference type="Proteomes" id="UP001419268"/>
    </source>
</evidence>
<reference evidence="2 3" key="1">
    <citation type="submission" date="2024-01" db="EMBL/GenBank/DDBJ databases">
        <title>Genome assemblies of Stephania.</title>
        <authorList>
            <person name="Yang L."/>
        </authorList>
    </citation>
    <scope>NUCLEOTIDE SEQUENCE [LARGE SCALE GENOMIC DNA]</scope>
    <source>
        <strain evidence="2">JXDWG</strain>
        <tissue evidence="2">Leaf</tissue>
    </source>
</reference>
<accession>A0AAP0JF03</accession>
<feature type="region of interest" description="Disordered" evidence="1">
    <location>
        <begin position="105"/>
        <end position="168"/>
    </location>
</feature>
<organism evidence="2 3">
    <name type="scientific">Stephania cephalantha</name>
    <dbReference type="NCBI Taxonomy" id="152367"/>
    <lineage>
        <taxon>Eukaryota</taxon>
        <taxon>Viridiplantae</taxon>
        <taxon>Streptophyta</taxon>
        <taxon>Embryophyta</taxon>
        <taxon>Tracheophyta</taxon>
        <taxon>Spermatophyta</taxon>
        <taxon>Magnoliopsida</taxon>
        <taxon>Ranunculales</taxon>
        <taxon>Menispermaceae</taxon>
        <taxon>Menispermoideae</taxon>
        <taxon>Cissampelideae</taxon>
        <taxon>Stephania</taxon>
    </lineage>
</organism>
<gene>
    <name evidence="2" type="ORF">Scep_012357</name>
</gene>